<accession>A0ABU0P7G9</accession>
<dbReference type="InterPro" id="IPR019734">
    <property type="entry name" value="TPR_rpt"/>
</dbReference>
<dbReference type="InterPro" id="IPR011990">
    <property type="entry name" value="TPR-like_helical_dom_sf"/>
</dbReference>
<dbReference type="EMBL" id="JAUSXK010000001">
    <property type="protein sequence ID" value="MDQ0642626.1"/>
    <property type="molecule type" value="Genomic_DNA"/>
</dbReference>
<dbReference type="SMART" id="SM00028">
    <property type="entry name" value="TPR"/>
    <property type="match status" value="5"/>
</dbReference>
<reference evidence="1 2" key="1">
    <citation type="submission" date="2023-07" db="EMBL/GenBank/DDBJ databases">
        <title>Comparative genomics of wheat-associated soil bacteria to identify genetic determinants of phenazine resistance.</title>
        <authorList>
            <person name="Mouncey N."/>
        </authorList>
    </citation>
    <scope>NUCLEOTIDE SEQUENCE [LARGE SCALE GENOMIC DNA]</scope>
    <source>
        <strain evidence="1 2">W2I7</strain>
    </source>
</reference>
<name>A0ABU0P7G9_9MICO</name>
<protein>
    <submittedName>
        <fullName evidence="1">Tetratricopeptide (TPR) repeat protein</fullName>
    </submittedName>
</protein>
<evidence type="ECO:0000313" key="2">
    <source>
        <dbReference type="Proteomes" id="UP001239085"/>
    </source>
</evidence>
<dbReference type="RefSeq" id="WP_307358514.1">
    <property type="nucleotide sequence ID" value="NZ_JAUSXK010000001.1"/>
</dbReference>
<organism evidence="1 2">
    <name type="scientific">Microbacterium murale</name>
    <dbReference type="NCBI Taxonomy" id="1081040"/>
    <lineage>
        <taxon>Bacteria</taxon>
        <taxon>Bacillati</taxon>
        <taxon>Actinomycetota</taxon>
        <taxon>Actinomycetes</taxon>
        <taxon>Micrococcales</taxon>
        <taxon>Microbacteriaceae</taxon>
        <taxon>Microbacterium</taxon>
    </lineage>
</organism>
<evidence type="ECO:0000313" key="1">
    <source>
        <dbReference type="EMBL" id="MDQ0642626.1"/>
    </source>
</evidence>
<keyword evidence="2" id="KW-1185">Reference proteome</keyword>
<dbReference type="Gene3D" id="1.25.40.10">
    <property type="entry name" value="Tetratricopeptide repeat domain"/>
    <property type="match status" value="2"/>
</dbReference>
<dbReference type="Proteomes" id="UP001239085">
    <property type="component" value="Unassembled WGS sequence"/>
</dbReference>
<comment type="caution">
    <text evidence="1">The sequence shown here is derived from an EMBL/GenBank/DDBJ whole genome shotgun (WGS) entry which is preliminary data.</text>
</comment>
<dbReference type="SUPFAM" id="SSF48452">
    <property type="entry name" value="TPR-like"/>
    <property type="match status" value="3"/>
</dbReference>
<proteinExistence type="predicted"/>
<sequence>MTDDDLRDGPRSVRGRVPTSEAWIPVRDRNNTAADLLNSGDNAEAARLLQEAIELTDDSDDPEARDLRSRALLNLAAARSYEADLAEALRLAEESIRTASGVLDEIGDVRASRTVLVNAMLCRAQVLAQSDRLEGALAQADEAAAELAAHDDIHQPELLHFTMHDARAGILIMLGRLEDAEADARRSLDLALRIDATLTAGPYMNLGAIAQRTGDLHAAHEFIGLAAAAQQNDGDLITRQSAIENRARNAMQLKRLDEAADLFREAAALAKQAGLVTRLAACRMGVAAVHLESGNPALSAKVMRELIAELGTDGAAAERREAYGFLGDAESKRGKFALADEAYRTARDLSRSAHERCRVDLRRAEMQAEWASFTPLPRKRMARLRTGLEMAIPVLLATEALRGGFRPGPIRERWSLQVAAPARELAFRLAVTLGDGQVLFELIENAAASATLQAEAIEAQLPSEDSEAAAVTPVTTLSPEDDVAADVELPAAASGFVGAMSASSPVRFAPPPRVVAMPGAEPALEKWIRIAEAEYGVTVRSETVVASW</sequence>
<gene>
    <name evidence="1" type="ORF">QFZ46_000786</name>
</gene>